<dbReference type="OrthoDB" id="119028at2759"/>
<dbReference type="EMBL" id="REGN01001059">
    <property type="protein sequence ID" value="RNA37332.1"/>
    <property type="molecule type" value="Genomic_DNA"/>
</dbReference>
<evidence type="ECO:0000313" key="1">
    <source>
        <dbReference type="EMBL" id="RNA37332.1"/>
    </source>
</evidence>
<evidence type="ECO:0000313" key="2">
    <source>
        <dbReference type="Proteomes" id="UP000276133"/>
    </source>
</evidence>
<proteinExistence type="predicted"/>
<dbReference type="Proteomes" id="UP000276133">
    <property type="component" value="Unassembled WGS sequence"/>
</dbReference>
<accession>A0A3M7SNR5</accession>
<gene>
    <name evidence="1" type="ORF">BpHYR1_012431</name>
</gene>
<dbReference type="AlphaFoldDB" id="A0A3M7SNR5"/>
<organism evidence="1 2">
    <name type="scientific">Brachionus plicatilis</name>
    <name type="common">Marine rotifer</name>
    <name type="synonym">Brachionus muelleri</name>
    <dbReference type="NCBI Taxonomy" id="10195"/>
    <lineage>
        <taxon>Eukaryota</taxon>
        <taxon>Metazoa</taxon>
        <taxon>Spiralia</taxon>
        <taxon>Gnathifera</taxon>
        <taxon>Rotifera</taxon>
        <taxon>Eurotatoria</taxon>
        <taxon>Monogononta</taxon>
        <taxon>Pseudotrocha</taxon>
        <taxon>Ploima</taxon>
        <taxon>Brachionidae</taxon>
        <taxon>Brachionus</taxon>
    </lineage>
</organism>
<sequence>MINIVESDGDFYSDDEEAVAPCIRSKQIALELGEKLNKQLGKTKRRRHIVAVAMKTELTEIDFSFRDIGMKKKRERKAQAKEWFVKNTN</sequence>
<name>A0A3M7SNR5_BRAPC</name>
<protein>
    <submittedName>
        <fullName evidence="1">Uncharacterized protein</fullName>
    </submittedName>
</protein>
<reference evidence="1 2" key="1">
    <citation type="journal article" date="2018" name="Sci. Rep.">
        <title>Genomic signatures of local adaptation to the degree of environmental predictability in rotifers.</title>
        <authorList>
            <person name="Franch-Gras L."/>
            <person name="Hahn C."/>
            <person name="Garcia-Roger E.M."/>
            <person name="Carmona M.J."/>
            <person name="Serra M."/>
            <person name="Gomez A."/>
        </authorList>
    </citation>
    <scope>NUCLEOTIDE SEQUENCE [LARGE SCALE GENOMIC DNA]</scope>
    <source>
        <strain evidence="1">HYR1</strain>
    </source>
</reference>
<comment type="caution">
    <text evidence="1">The sequence shown here is derived from an EMBL/GenBank/DDBJ whole genome shotgun (WGS) entry which is preliminary data.</text>
</comment>
<keyword evidence="2" id="KW-1185">Reference proteome</keyword>